<dbReference type="RefSeq" id="WP_158636237.1">
    <property type="nucleotide sequence ID" value="NZ_VLKP01000001.1"/>
</dbReference>
<evidence type="ECO:0000313" key="3">
    <source>
        <dbReference type="Proteomes" id="UP000316471"/>
    </source>
</evidence>
<dbReference type="Proteomes" id="UP000316471">
    <property type="component" value="Unassembled WGS sequence"/>
</dbReference>
<dbReference type="Gene3D" id="1.25.40.10">
    <property type="entry name" value="Tetratricopeptide repeat domain"/>
    <property type="match status" value="1"/>
</dbReference>
<dbReference type="InterPro" id="IPR011990">
    <property type="entry name" value="TPR-like_helical_dom_sf"/>
</dbReference>
<evidence type="ECO:0000256" key="1">
    <source>
        <dbReference type="SAM" id="Phobius"/>
    </source>
</evidence>
<reference evidence="2 3" key="1">
    <citation type="journal article" date="2015" name="Stand. Genomic Sci.">
        <title>Genomic Encyclopedia of Bacterial and Archaeal Type Strains, Phase III: the genomes of soil and plant-associated and newly described type strains.</title>
        <authorList>
            <person name="Whitman W.B."/>
            <person name="Woyke T."/>
            <person name="Klenk H.P."/>
            <person name="Zhou Y."/>
            <person name="Lilburn T.G."/>
            <person name="Beck B.J."/>
            <person name="De Vos P."/>
            <person name="Vandamme P."/>
            <person name="Eisen J.A."/>
            <person name="Garrity G."/>
            <person name="Hugenholtz P."/>
            <person name="Kyrpides N.C."/>
        </authorList>
    </citation>
    <scope>NUCLEOTIDE SEQUENCE [LARGE SCALE GENOMIC DNA]</scope>
    <source>
        <strain evidence="2 3">CGMCC 1.10136</strain>
    </source>
</reference>
<keyword evidence="1" id="KW-0812">Transmembrane</keyword>
<name>A0A562M2R2_9GAMM</name>
<gene>
    <name evidence="2" type="ORF">IP93_00093</name>
</gene>
<keyword evidence="1" id="KW-1133">Transmembrane helix</keyword>
<evidence type="ECO:0000313" key="2">
    <source>
        <dbReference type="EMBL" id="TWI14102.1"/>
    </source>
</evidence>
<feature type="transmembrane region" description="Helical" evidence="1">
    <location>
        <begin position="21"/>
        <end position="38"/>
    </location>
</feature>
<accession>A0A562M2R2</accession>
<evidence type="ECO:0008006" key="4">
    <source>
        <dbReference type="Google" id="ProtNLM"/>
    </source>
</evidence>
<organism evidence="2 3">
    <name type="scientific">Aerolutibacter ruishenii</name>
    <dbReference type="NCBI Taxonomy" id="686800"/>
    <lineage>
        <taxon>Bacteria</taxon>
        <taxon>Pseudomonadati</taxon>
        <taxon>Pseudomonadota</taxon>
        <taxon>Gammaproteobacteria</taxon>
        <taxon>Lysobacterales</taxon>
        <taxon>Lysobacteraceae</taxon>
        <taxon>Aerolutibacter</taxon>
    </lineage>
</organism>
<dbReference type="EMBL" id="VLKP01000001">
    <property type="protein sequence ID" value="TWI14102.1"/>
    <property type="molecule type" value="Genomic_DNA"/>
</dbReference>
<keyword evidence="3" id="KW-1185">Reference proteome</keyword>
<dbReference type="SUPFAM" id="SSF48452">
    <property type="entry name" value="TPR-like"/>
    <property type="match status" value="1"/>
</dbReference>
<comment type="caution">
    <text evidence="2">The sequence shown here is derived from an EMBL/GenBank/DDBJ whole genome shotgun (WGS) entry which is preliminary data.</text>
</comment>
<proteinExistence type="predicted"/>
<dbReference type="OrthoDB" id="5935824at2"/>
<protein>
    <recommendedName>
        <fullName evidence="4">Tetratricopeptide repeat protein</fullName>
    </recommendedName>
</protein>
<sequence length="503" mass="53362">MREQSFRQGWKVLRARLARPALQAGLAGAALLVVLLAVRQPLSDRLWPETRIQALRTSAEQALAEGRLTATDGSGARELYEAALALDPDRTGARDGLVRVGAAALARADAAIRAGQYAEAREHLALARSLGMPKPKVDAVERALRERETADADIAPRLVAARAAREAGRWLGGPDAALAHYAAVLELQPGNTEALEGRDDLIADVLADAQRRLAAGDLEAAAALVREARGFNPSHAELPGALAALNRALESTRARAERDLRNDRLTHALTGFDRVLSLQPDDEAARAGRRTVGERLLQCSVRFAGDFRFTEADAALAVAADVLGNGPEVDEARARIARARRSQAQLATGSPSPQGQRRLTQLLEEAATAEARGNLLLPPGDSAFDKVRAARAIAPNDRRVKAASARLLPAARRCFDNAMRDNRLSSATACLDAVRVLEPTDRTLPAARGRLAQRWVAVGNERVGAGELDAARRALDAAIGLDPGVAGAAELAARLRQASAAGP</sequence>
<dbReference type="AlphaFoldDB" id="A0A562M2R2"/>
<keyword evidence="1" id="KW-0472">Membrane</keyword>